<dbReference type="Proteomes" id="UP000789831">
    <property type="component" value="Unassembled WGS sequence"/>
</dbReference>
<proteinExistence type="predicted"/>
<organism evidence="1 2">
    <name type="scientific">Ambispora gerdemannii</name>
    <dbReference type="NCBI Taxonomy" id="144530"/>
    <lineage>
        <taxon>Eukaryota</taxon>
        <taxon>Fungi</taxon>
        <taxon>Fungi incertae sedis</taxon>
        <taxon>Mucoromycota</taxon>
        <taxon>Glomeromycotina</taxon>
        <taxon>Glomeromycetes</taxon>
        <taxon>Archaeosporales</taxon>
        <taxon>Ambisporaceae</taxon>
        <taxon>Ambispora</taxon>
    </lineage>
</organism>
<sequence length="796" mass="90931">MLFHSIRYLYTLHTEQEQKCYFCVYNSLLLKVYFDYERTAFLYEYLSVDHNSDNHFSSSDKIVNWKQEGASIMSEVDASYFRHIIALSVVTDNFYRVLVPFTLLCNSQETEFQVCRVGEFPQSWKIKFTKGEINDASFCAATLLDGPSVLFVFQSVSFVNSDMNYNNTFSILWRPTIGTTDNSNNAINATTIIKISANFVYGILEDHSHYEKSESHFRRDTEIVSDDIYGRIFVIYCPLNESCIKIKYIGPNDDKDAIAFEKNPFLNSVPGTFARNASCLLPKANYDHQENPRWIWIGTIQEEIVCLKCNCRTNISGWNDYDTYCEWKVEKCIQIPEKPVLIKEVIIHDDSFRCNSVLIVLTDQNNSIIINSENGIILEEISNGFMCAHGDFFSKASDQLIKVPISNMENIYTWSLINLNCSNLNDSFTIEGDNIESDAHLSSKLESLNNRVIEEKAKIKKLNDSIKAKQEILLQCNSLLDSMSDVFQIEDDDYTTGSTTNLRRKHAINNHKQSYEMMRLLSINSSKDYAESSSSSRKEESPEKKYIEVEEARTILGGTNLRDELLFEVTVKNAGSQNIYDVHLTLFIKKASRASITSITKSRAKRIPIISTTAEKVVLTSVVDIPMGAIIDGSEFGAQICFRLSANLNYEYEDPFLANTNQDWKIVCVNEFSQVNKIICDERLMFPTVIDFYLLCTNTIPNQSNLSVIPNLLEQIGAWETSDFFTPNTSEMHLPRAFQAKDEFFAVLLYPMTTSNMAVSLVDTIKLQIQAKTDRAALDILRKMKLSLPEDILFIL</sequence>
<evidence type="ECO:0000313" key="1">
    <source>
        <dbReference type="EMBL" id="CAG8470904.1"/>
    </source>
</evidence>
<comment type="caution">
    <text evidence="1">The sequence shown here is derived from an EMBL/GenBank/DDBJ whole genome shotgun (WGS) entry which is preliminary data.</text>
</comment>
<dbReference type="OrthoDB" id="2356408at2759"/>
<dbReference type="AlphaFoldDB" id="A0A9N8VYJ1"/>
<dbReference type="EMBL" id="CAJVPL010000238">
    <property type="protein sequence ID" value="CAG8470904.1"/>
    <property type="molecule type" value="Genomic_DNA"/>
</dbReference>
<protein>
    <submittedName>
        <fullName evidence="1">9638_t:CDS:1</fullName>
    </submittedName>
</protein>
<keyword evidence="2" id="KW-1185">Reference proteome</keyword>
<reference evidence="1" key="1">
    <citation type="submission" date="2021-06" db="EMBL/GenBank/DDBJ databases">
        <authorList>
            <person name="Kallberg Y."/>
            <person name="Tangrot J."/>
            <person name="Rosling A."/>
        </authorList>
    </citation>
    <scope>NUCLEOTIDE SEQUENCE</scope>
    <source>
        <strain evidence="1">MT106</strain>
    </source>
</reference>
<name>A0A9N8VYJ1_9GLOM</name>
<gene>
    <name evidence="1" type="ORF">AGERDE_LOCUS2734</name>
</gene>
<evidence type="ECO:0000313" key="2">
    <source>
        <dbReference type="Proteomes" id="UP000789831"/>
    </source>
</evidence>
<accession>A0A9N8VYJ1</accession>